<keyword evidence="1" id="KW-0406">Ion transport</keyword>
<sequence>MNSARAQKLNKFIAEDHFSKLKQVFRDNDIFGKPVRLFNLDEKGCGLNLHKDPKVLRVQEFTIGNEYGENVTVVSCANAIGSAMPPMILFKDKRMKPEFADDLPPGSVCRMTEKGSMIGYTILEATNLQVAAYSFLMALHLIRHMNYNLWTKRWFGLLNTIGISR</sequence>
<accession>A0ACB9SK69</accession>
<keyword evidence="1" id="KW-0813">Transport</keyword>
<dbReference type="Proteomes" id="UP001056778">
    <property type="component" value="Chromosome 9"/>
</dbReference>
<dbReference type="EMBL" id="CM043023">
    <property type="protein sequence ID" value="KAI4454869.1"/>
    <property type="molecule type" value="Genomic_DNA"/>
</dbReference>
<reference evidence="1" key="1">
    <citation type="submission" date="2022-04" db="EMBL/GenBank/DDBJ databases">
        <title>Chromosome-scale genome assembly of Holotrichia oblita Faldermann.</title>
        <authorList>
            <person name="Rongchong L."/>
        </authorList>
    </citation>
    <scope>NUCLEOTIDE SEQUENCE</scope>
    <source>
        <strain evidence="1">81SQS9</strain>
    </source>
</reference>
<keyword evidence="1" id="KW-0407">Ion channel</keyword>
<organism evidence="1 2">
    <name type="scientific">Holotrichia oblita</name>
    <name type="common">Chafer beetle</name>
    <dbReference type="NCBI Taxonomy" id="644536"/>
    <lineage>
        <taxon>Eukaryota</taxon>
        <taxon>Metazoa</taxon>
        <taxon>Ecdysozoa</taxon>
        <taxon>Arthropoda</taxon>
        <taxon>Hexapoda</taxon>
        <taxon>Insecta</taxon>
        <taxon>Pterygota</taxon>
        <taxon>Neoptera</taxon>
        <taxon>Endopterygota</taxon>
        <taxon>Coleoptera</taxon>
        <taxon>Polyphaga</taxon>
        <taxon>Scarabaeiformia</taxon>
        <taxon>Scarabaeidae</taxon>
        <taxon>Melolonthinae</taxon>
        <taxon>Holotrichia</taxon>
    </lineage>
</organism>
<protein>
    <submittedName>
        <fullName evidence="1">Potassium channel subfamily k</fullName>
    </submittedName>
</protein>
<evidence type="ECO:0000313" key="2">
    <source>
        <dbReference type="Proteomes" id="UP001056778"/>
    </source>
</evidence>
<name>A0ACB9SK69_HOLOL</name>
<evidence type="ECO:0000313" key="1">
    <source>
        <dbReference type="EMBL" id="KAI4454869.1"/>
    </source>
</evidence>
<proteinExistence type="predicted"/>
<gene>
    <name evidence="1" type="ORF">MML48_9g00000492</name>
</gene>
<comment type="caution">
    <text evidence="1">The sequence shown here is derived from an EMBL/GenBank/DDBJ whole genome shotgun (WGS) entry which is preliminary data.</text>
</comment>
<keyword evidence="2" id="KW-1185">Reference proteome</keyword>